<feature type="transmembrane region" description="Helical" evidence="6">
    <location>
        <begin position="6"/>
        <end position="26"/>
    </location>
</feature>
<dbReference type="InterPro" id="IPR023353">
    <property type="entry name" value="LemA-like_dom_sf"/>
</dbReference>
<dbReference type="Pfam" id="PF04011">
    <property type="entry name" value="LemA"/>
    <property type="match status" value="1"/>
</dbReference>
<name>A0A1I4EPL5_9PROT</name>
<keyword evidence="5 6" id="KW-0472">Membrane</keyword>
<protein>
    <submittedName>
        <fullName evidence="7">LemA protein</fullName>
    </submittedName>
</protein>
<evidence type="ECO:0000256" key="6">
    <source>
        <dbReference type="SAM" id="Phobius"/>
    </source>
</evidence>
<gene>
    <name evidence="7" type="ORF">SAMN05216302_102943</name>
</gene>
<accession>A0A1I4EPL5</accession>
<sequence>MEISTIVALVILCLLIVYLVLIYNNLIRLKHNVSKAWSNIDVLLKQRHDELPKLVETCKKYMSYEKDALEAIIKARSVVANAQQNSNVKALGAAETQLRLGLGNLFALAESYPELKANDAFQHLQTRITALEHDIADRREFYNESTNLNNVRIEQFPDVIVAKSLGFKSFDLLEFSETDKADINMSVLFQ</sequence>
<dbReference type="AlphaFoldDB" id="A0A1I4EPL5"/>
<dbReference type="GO" id="GO:0016020">
    <property type="term" value="C:membrane"/>
    <property type="evidence" value="ECO:0007669"/>
    <property type="project" value="UniProtKB-SubCell"/>
</dbReference>
<comment type="subcellular location">
    <subcellularLocation>
        <location evidence="1">Membrane</location>
        <topology evidence="1">Single-pass membrane protein</topology>
    </subcellularLocation>
</comment>
<reference evidence="8" key="1">
    <citation type="submission" date="2016-10" db="EMBL/GenBank/DDBJ databases">
        <authorList>
            <person name="Varghese N."/>
            <person name="Submissions S."/>
        </authorList>
    </citation>
    <scope>NUCLEOTIDE SEQUENCE [LARGE SCALE GENOMIC DNA]</scope>
    <source>
        <strain evidence="8">Nm69</strain>
    </source>
</reference>
<keyword evidence="8" id="KW-1185">Reference proteome</keyword>
<proteinExistence type="inferred from homology"/>
<evidence type="ECO:0000256" key="2">
    <source>
        <dbReference type="ARBA" id="ARBA00008854"/>
    </source>
</evidence>
<evidence type="ECO:0000256" key="4">
    <source>
        <dbReference type="ARBA" id="ARBA00022989"/>
    </source>
</evidence>
<dbReference type="PANTHER" id="PTHR34478:SF1">
    <property type="entry name" value="PROTEIN LEMA"/>
    <property type="match status" value="1"/>
</dbReference>
<dbReference type="Gene3D" id="1.20.1440.20">
    <property type="entry name" value="LemA-like domain"/>
    <property type="match status" value="1"/>
</dbReference>
<evidence type="ECO:0000313" key="7">
    <source>
        <dbReference type="EMBL" id="SFL07030.1"/>
    </source>
</evidence>
<comment type="similarity">
    <text evidence="2">Belongs to the LemA family.</text>
</comment>
<dbReference type="OrthoDB" id="9804152at2"/>
<keyword evidence="3 6" id="KW-0812">Transmembrane</keyword>
<dbReference type="PANTHER" id="PTHR34478">
    <property type="entry name" value="PROTEIN LEMA"/>
    <property type="match status" value="1"/>
</dbReference>
<evidence type="ECO:0000256" key="3">
    <source>
        <dbReference type="ARBA" id="ARBA00022692"/>
    </source>
</evidence>
<dbReference type="SUPFAM" id="SSF140478">
    <property type="entry name" value="LemA-like"/>
    <property type="match status" value="1"/>
</dbReference>
<evidence type="ECO:0000256" key="5">
    <source>
        <dbReference type="ARBA" id="ARBA00023136"/>
    </source>
</evidence>
<keyword evidence="4 6" id="KW-1133">Transmembrane helix</keyword>
<organism evidence="7 8">
    <name type="scientific">Nitrosomonas aestuarii</name>
    <dbReference type="NCBI Taxonomy" id="52441"/>
    <lineage>
        <taxon>Bacteria</taxon>
        <taxon>Pseudomonadati</taxon>
        <taxon>Pseudomonadota</taxon>
        <taxon>Betaproteobacteria</taxon>
        <taxon>Nitrosomonadales</taxon>
        <taxon>Nitrosomonadaceae</taxon>
        <taxon>Nitrosomonas</taxon>
    </lineage>
</organism>
<dbReference type="InterPro" id="IPR007156">
    <property type="entry name" value="MamQ_LemA"/>
</dbReference>
<dbReference type="Proteomes" id="UP000199533">
    <property type="component" value="Unassembled WGS sequence"/>
</dbReference>
<evidence type="ECO:0000313" key="8">
    <source>
        <dbReference type="Proteomes" id="UP000199533"/>
    </source>
</evidence>
<dbReference type="EMBL" id="FOSP01000029">
    <property type="protein sequence ID" value="SFL07030.1"/>
    <property type="molecule type" value="Genomic_DNA"/>
</dbReference>
<evidence type="ECO:0000256" key="1">
    <source>
        <dbReference type="ARBA" id="ARBA00004167"/>
    </source>
</evidence>
<dbReference type="RefSeq" id="WP_090701812.1">
    <property type="nucleotide sequence ID" value="NZ_FOSP01000029.1"/>
</dbReference>